<reference evidence="1" key="1">
    <citation type="journal article" date="2015" name="Nature">
        <title>Complex archaea that bridge the gap between prokaryotes and eukaryotes.</title>
        <authorList>
            <person name="Spang A."/>
            <person name="Saw J.H."/>
            <person name="Jorgensen S.L."/>
            <person name="Zaremba-Niedzwiedzka K."/>
            <person name="Martijn J."/>
            <person name="Lind A.E."/>
            <person name="van Eijk R."/>
            <person name="Schleper C."/>
            <person name="Guy L."/>
            <person name="Ettema T.J."/>
        </authorList>
    </citation>
    <scope>NUCLEOTIDE SEQUENCE</scope>
</reference>
<gene>
    <name evidence="1" type="ORF">LCGC14_1620490</name>
</gene>
<name>A0A0F9I5U9_9ZZZZ</name>
<organism evidence="1">
    <name type="scientific">marine sediment metagenome</name>
    <dbReference type="NCBI Taxonomy" id="412755"/>
    <lineage>
        <taxon>unclassified sequences</taxon>
        <taxon>metagenomes</taxon>
        <taxon>ecological metagenomes</taxon>
    </lineage>
</organism>
<dbReference type="AlphaFoldDB" id="A0A0F9I5U9"/>
<comment type="caution">
    <text evidence="1">The sequence shown here is derived from an EMBL/GenBank/DDBJ whole genome shotgun (WGS) entry which is preliminary data.</text>
</comment>
<protein>
    <submittedName>
        <fullName evidence="1">Uncharacterized protein</fullName>
    </submittedName>
</protein>
<sequence>MTEETMIVKVQQMFPNCGKYKKCCTELNTTPVKFGTPMPKIKFKKIKLKPTKPPEGFENIKEDVEVDGFI</sequence>
<proteinExistence type="predicted"/>
<evidence type="ECO:0000313" key="1">
    <source>
        <dbReference type="EMBL" id="KKM22922.1"/>
    </source>
</evidence>
<accession>A0A0F9I5U9</accession>
<dbReference type="EMBL" id="LAZR01013232">
    <property type="protein sequence ID" value="KKM22922.1"/>
    <property type="molecule type" value="Genomic_DNA"/>
</dbReference>